<dbReference type="AlphaFoldDB" id="A0A348G053"/>
<dbReference type="Proteomes" id="UP000266934">
    <property type="component" value="Chromosome"/>
</dbReference>
<dbReference type="PROSITE" id="PS51318">
    <property type="entry name" value="TAT"/>
    <property type="match status" value="1"/>
</dbReference>
<dbReference type="InterPro" id="IPR004352">
    <property type="entry name" value="GH114_TIM-barrel"/>
</dbReference>
<dbReference type="KEGG" id="blag:BLTE_16210"/>
<dbReference type="OrthoDB" id="10730at2"/>
<sequence>MSSLLTRRTVLGGGAGVAVSSLLARRPAAARAAFDGESPLRWVVFYGQTANEDVLAGYDIVILDPAFKGSLARIGMGRASVCGYLSIGEVRTGSPAFASLDRAALLEENPDWPGTRRVDVRHPAWRASLLDEQIPSLLSLGFKGLMLDTLDTPPYLEETNPDRYKGMTDAAVDIVQSIRKRWPEISIIANRGYAILPRLVESIDAVIAESLLTTPNSAGTGFVLADGQSVEFQLRLLEPARTRHPAVPILTLDYWDLADRDGVCRIYGRERALGHHPYVATRLLDRVVPQPACEARI</sequence>
<reference evidence="2 3" key="1">
    <citation type="submission" date="2018-08" db="EMBL/GenBank/DDBJ databases">
        <title>Complete genome sequencing of Blastochloris tepida GI.</title>
        <authorList>
            <person name="Tsukatani Y."/>
            <person name="Mori H."/>
        </authorList>
    </citation>
    <scope>NUCLEOTIDE SEQUENCE [LARGE SCALE GENOMIC DNA]</scope>
    <source>
        <strain evidence="2 3">GI</strain>
    </source>
</reference>
<dbReference type="Pfam" id="PF03537">
    <property type="entry name" value="Glyco_hydro_114"/>
    <property type="match status" value="1"/>
</dbReference>
<organism evidence="2 3">
    <name type="scientific">Blastochloris tepida</name>
    <dbReference type="NCBI Taxonomy" id="2233851"/>
    <lineage>
        <taxon>Bacteria</taxon>
        <taxon>Pseudomonadati</taxon>
        <taxon>Pseudomonadota</taxon>
        <taxon>Alphaproteobacteria</taxon>
        <taxon>Hyphomicrobiales</taxon>
        <taxon>Blastochloridaceae</taxon>
        <taxon>Blastochloris</taxon>
    </lineage>
</organism>
<dbReference type="Gene3D" id="3.20.20.70">
    <property type="entry name" value="Aldolase class I"/>
    <property type="match status" value="1"/>
</dbReference>
<dbReference type="InterPro" id="IPR013785">
    <property type="entry name" value="Aldolase_TIM"/>
</dbReference>
<name>A0A348G053_9HYPH</name>
<dbReference type="PANTHER" id="PTHR35882">
    <property type="entry name" value="PELA"/>
    <property type="match status" value="1"/>
</dbReference>
<keyword evidence="3" id="KW-1185">Reference proteome</keyword>
<evidence type="ECO:0000313" key="2">
    <source>
        <dbReference type="EMBL" id="BBF92936.1"/>
    </source>
</evidence>
<dbReference type="EMBL" id="AP018907">
    <property type="protein sequence ID" value="BBF92936.1"/>
    <property type="molecule type" value="Genomic_DNA"/>
</dbReference>
<feature type="domain" description="Glycoside-hydrolase family GH114 TIM-barrel" evidence="1">
    <location>
        <begin position="71"/>
        <end position="285"/>
    </location>
</feature>
<evidence type="ECO:0000259" key="1">
    <source>
        <dbReference type="Pfam" id="PF03537"/>
    </source>
</evidence>
<protein>
    <recommendedName>
        <fullName evidence="1">Glycoside-hydrolase family GH114 TIM-barrel domain-containing protein</fullName>
    </recommendedName>
</protein>
<proteinExistence type="predicted"/>
<dbReference type="SUPFAM" id="SSF51445">
    <property type="entry name" value="(Trans)glycosidases"/>
    <property type="match status" value="1"/>
</dbReference>
<dbReference type="InterPro" id="IPR006311">
    <property type="entry name" value="TAT_signal"/>
</dbReference>
<gene>
    <name evidence="2" type="ORF">BLTE_16210</name>
</gene>
<dbReference type="RefSeq" id="WP_160140554.1">
    <property type="nucleotide sequence ID" value="NZ_AP018907.1"/>
</dbReference>
<accession>A0A348G053</accession>
<dbReference type="PANTHER" id="PTHR35882:SF2">
    <property type="entry name" value="PELA"/>
    <property type="match status" value="1"/>
</dbReference>
<dbReference type="InterPro" id="IPR017853">
    <property type="entry name" value="GH"/>
</dbReference>
<evidence type="ECO:0000313" key="3">
    <source>
        <dbReference type="Proteomes" id="UP000266934"/>
    </source>
</evidence>